<evidence type="ECO:0000313" key="6">
    <source>
        <dbReference type="EMBL" id="MBC8601559.1"/>
    </source>
</evidence>
<organism evidence="7 8">
    <name type="scientific">Parabacteroides acidifaciens</name>
    <dbReference type="NCBI Taxonomy" id="2290935"/>
    <lineage>
        <taxon>Bacteria</taxon>
        <taxon>Pseudomonadati</taxon>
        <taxon>Bacteroidota</taxon>
        <taxon>Bacteroidia</taxon>
        <taxon>Bacteroidales</taxon>
        <taxon>Tannerellaceae</taxon>
        <taxon>Parabacteroides</taxon>
    </lineage>
</organism>
<evidence type="ECO:0000313" key="7">
    <source>
        <dbReference type="EMBL" id="RDU49710.1"/>
    </source>
</evidence>
<evidence type="ECO:0000313" key="9">
    <source>
        <dbReference type="Proteomes" id="UP000629596"/>
    </source>
</evidence>
<reference evidence="6 9" key="2">
    <citation type="submission" date="2020-08" db="EMBL/GenBank/DDBJ databases">
        <title>Genome public.</title>
        <authorList>
            <person name="Liu C."/>
            <person name="Sun Q."/>
        </authorList>
    </citation>
    <scope>NUCLEOTIDE SEQUENCE [LARGE SCALE GENOMIC DNA]</scope>
    <source>
        <strain evidence="6 9">426_9</strain>
    </source>
</reference>
<accession>A0A3D8HGB0</accession>
<dbReference type="PANTHER" id="PTHR43174">
    <property type="entry name" value="UDP-N-ACETYLGLUCOSAMINE 2-EPIMERASE"/>
    <property type="match status" value="1"/>
</dbReference>
<dbReference type="AlphaFoldDB" id="A0A3D8HGB0"/>
<comment type="caution">
    <text evidence="7">The sequence shown here is derived from an EMBL/GenBank/DDBJ whole genome shotgun (WGS) entry which is preliminary data.</text>
</comment>
<keyword evidence="9" id="KW-1185">Reference proteome</keyword>
<dbReference type="InterPro" id="IPR003331">
    <property type="entry name" value="UDP_GlcNAc_Epimerase_2_dom"/>
</dbReference>
<dbReference type="RefSeq" id="WP_115499053.1">
    <property type="nucleotide sequence ID" value="NZ_JACRTI010000013.1"/>
</dbReference>
<dbReference type="EMBL" id="JACRTI010000013">
    <property type="protein sequence ID" value="MBC8601559.1"/>
    <property type="molecule type" value="Genomic_DNA"/>
</dbReference>
<evidence type="ECO:0000259" key="5">
    <source>
        <dbReference type="Pfam" id="PF02350"/>
    </source>
</evidence>
<protein>
    <recommendedName>
        <fullName evidence="3">UDP-N-acetylglucosamine 2-epimerase (non-hydrolyzing)</fullName>
        <ecNumber evidence="3">5.1.3.14</ecNumber>
    </recommendedName>
</protein>
<dbReference type="NCBIfam" id="TIGR00236">
    <property type="entry name" value="wecB"/>
    <property type="match status" value="1"/>
</dbReference>
<dbReference type="GO" id="GO:0008761">
    <property type="term" value="F:UDP-N-acetylglucosamine 2-epimerase activity"/>
    <property type="evidence" value="ECO:0007669"/>
    <property type="project" value="UniProtKB-EC"/>
</dbReference>
<gene>
    <name evidence="6" type="primary">wecB</name>
    <name evidence="7" type="ORF">DWU89_07630</name>
    <name evidence="6" type="ORF">H8784_07460</name>
</gene>
<evidence type="ECO:0000256" key="4">
    <source>
        <dbReference type="RuleBase" id="RU003513"/>
    </source>
</evidence>
<dbReference type="FunFam" id="3.40.50.2000:FF:000043">
    <property type="entry name" value="UDP-N-acetylglucosamine 2-epimerase"/>
    <property type="match status" value="1"/>
</dbReference>
<feature type="domain" description="UDP-N-acetylglucosamine 2-epimerase" evidence="5">
    <location>
        <begin position="29"/>
        <end position="383"/>
    </location>
</feature>
<dbReference type="CDD" id="cd03786">
    <property type="entry name" value="GTB_UDP-GlcNAc_2-Epimerase"/>
    <property type="match status" value="1"/>
</dbReference>
<name>A0A3D8HGB0_9BACT</name>
<dbReference type="InterPro" id="IPR029767">
    <property type="entry name" value="WecB-like"/>
</dbReference>
<evidence type="ECO:0000256" key="3">
    <source>
        <dbReference type="ARBA" id="ARBA00038858"/>
    </source>
</evidence>
<dbReference type="Gene3D" id="3.40.50.2000">
    <property type="entry name" value="Glycogen Phosphorylase B"/>
    <property type="match status" value="2"/>
</dbReference>
<proteinExistence type="inferred from homology"/>
<comment type="similarity">
    <text evidence="2 4">Belongs to the UDP-N-acetylglucosamine 2-epimerase family.</text>
</comment>
<keyword evidence="1 4" id="KW-0413">Isomerase</keyword>
<sequence>MHKIMLVFGTRPEAIKMAPLVKEFRKYPEKFETIVCVTGQHREMLDQVLRLFNIEPDYDLNIMKQGQDLYDVTARILTGMRNVLQEVQPDLVLVHGDTTTSTASALAAFYRQIPVGHVEAGLRTHNIYSPWPEEINRQITGRIATWHFSPTALSRNNLLLEGVDEKQIRITGNTVIDALYHVVATIREDPSLQKRLINELKEAGYKTIGTIKQSRRKSVLITGHRRENFGKGFIRICRAIKTLSERYPDVDFVYPMHLNPNVREPIHEVFGKVHQPNLFFIEPLEYLPFVYLMERSTLVLTDSGGIQEEAPGLGKPVLVMRDTTERPEALEAGTVRLVGTDCDRIVDEVSRLLDDNAYYNRMSQAINPYGDGTASQRIVQTIEKVI</sequence>
<evidence type="ECO:0000313" key="8">
    <source>
        <dbReference type="Proteomes" id="UP000256321"/>
    </source>
</evidence>
<evidence type="ECO:0000256" key="1">
    <source>
        <dbReference type="ARBA" id="ARBA00023235"/>
    </source>
</evidence>
<dbReference type="SUPFAM" id="SSF53756">
    <property type="entry name" value="UDP-Glycosyltransferase/glycogen phosphorylase"/>
    <property type="match status" value="1"/>
</dbReference>
<dbReference type="PANTHER" id="PTHR43174:SF2">
    <property type="entry name" value="UDP-N-ACETYLGLUCOSAMINE 2-EPIMERASE"/>
    <property type="match status" value="1"/>
</dbReference>
<dbReference type="EC" id="5.1.3.14" evidence="3"/>
<reference evidence="7 8" key="1">
    <citation type="submission" date="2018-07" db="EMBL/GenBank/DDBJ databases">
        <title>Parabacteroides acidifaciens nov. sp., isolated from human feces.</title>
        <authorList>
            <person name="Wang Y.J."/>
        </authorList>
    </citation>
    <scope>NUCLEOTIDE SEQUENCE [LARGE SCALE GENOMIC DNA]</scope>
    <source>
        <strain evidence="7 8">426-9</strain>
    </source>
</reference>
<evidence type="ECO:0000256" key="2">
    <source>
        <dbReference type="ARBA" id="ARBA00038209"/>
    </source>
</evidence>
<dbReference type="Pfam" id="PF02350">
    <property type="entry name" value="Epimerase_2"/>
    <property type="match status" value="1"/>
</dbReference>
<dbReference type="Proteomes" id="UP000629596">
    <property type="component" value="Unassembled WGS sequence"/>
</dbReference>
<dbReference type="Proteomes" id="UP000256321">
    <property type="component" value="Unassembled WGS sequence"/>
</dbReference>
<dbReference type="EMBL" id="QREV01000013">
    <property type="protein sequence ID" value="RDU49710.1"/>
    <property type="molecule type" value="Genomic_DNA"/>
</dbReference>